<dbReference type="AlphaFoldDB" id="A0AAD4QLU6"/>
<feature type="transmembrane region" description="Helical" evidence="2">
    <location>
        <begin position="12"/>
        <end position="33"/>
    </location>
</feature>
<feature type="transmembrane region" description="Helical" evidence="2">
    <location>
        <begin position="77"/>
        <end position="94"/>
    </location>
</feature>
<dbReference type="InterPro" id="IPR045339">
    <property type="entry name" value="DUF6534"/>
</dbReference>
<feature type="compositionally biased region" description="Polar residues" evidence="1">
    <location>
        <begin position="257"/>
        <end position="269"/>
    </location>
</feature>
<feature type="domain" description="DUF6534" evidence="3">
    <location>
        <begin position="154"/>
        <end position="225"/>
    </location>
</feature>
<gene>
    <name evidence="4" type="ORF">B0F90DRAFT_886832</name>
</gene>
<feature type="transmembrane region" description="Helical" evidence="2">
    <location>
        <begin position="106"/>
        <end position="129"/>
    </location>
</feature>
<sequence length="307" mass="34190">MPSLIPVDNVLGAFLIGVALSSILYGVTCLQVYSYFSRHCENDRLFLKFFVAVLLILDSLHQALITHGYYIVGVKNFVQSLIGIILAGAIQQFYAWRIYRLSMGKIYVPIFIGITSLAELVLEIVYLIQCFRYPYYNQATVQIPISISGLVLQVLCDLVITTSMVYYLLVRYAKVMHGALTLIFAVSCLVTFARLSRTLIYAPFFFILVRLYSCAFMAILNSRHHLRTTLDSDAEKGTVIVISQRAPTPVPGRDRTSTNPGAGSGTANRTTLDITAFPEKVGVLRFADDQGKSLDTLEPAKYTPSEL</sequence>
<evidence type="ECO:0000313" key="4">
    <source>
        <dbReference type="EMBL" id="KAI0297483.1"/>
    </source>
</evidence>
<organism evidence="4 5">
    <name type="scientific">Multifurca ochricompacta</name>
    <dbReference type="NCBI Taxonomy" id="376703"/>
    <lineage>
        <taxon>Eukaryota</taxon>
        <taxon>Fungi</taxon>
        <taxon>Dikarya</taxon>
        <taxon>Basidiomycota</taxon>
        <taxon>Agaricomycotina</taxon>
        <taxon>Agaricomycetes</taxon>
        <taxon>Russulales</taxon>
        <taxon>Russulaceae</taxon>
        <taxon>Multifurca</taxon>
    </lineage>
</organism>
<keyword evidence="2" id="KW-1133">Transmembrane helix</keyword>
<evidence type="ECO:0000256" key="2">
    <source>
        <dbReference type="SAM" id="Phobius"/>
    </source>
</evidence>
<feature type="transmembrane region" description="Helical" evidence="2">
    <location>
        <begin position="199"/>
        <end position="220"/>
    </location>
</feature>
<dbReference type="Pfam" id="PF20152">
    <property type="entry name" value="DUF6534"/>
    <property type="match status" value="1"/>
</dbReference>
<protein>
    <recommendedName>
        <fullName evidence="3">DUF6534 domain-containing protein</fullName>
    </recommendedName>
</protein>
<name>A0AAD4QLU6_9AGAM</name>
<feature type="transmembrane region" description="Helical" evidence="2">
    <location>
        <begin position="141"/>
        <end position="168"/>
    </location>
</feature>
<keyword evidence="2" id="KW-0472">Membrane</keyword>
<reference evidence="4" key="1">
    <citation type="journal article" date="2022" name="New Phytol.">
        <title>Evolutionary transition to the ectomycorrhizal habit in the genomes of a hyperdiverse lineage of mushroom-forming fungi.</title>
        <authorList>
            <person name="Looney B."/>
            <person name="Miyauchi S."/>
            <person name="Morin E."/>
            <person name="Drula E."/>
            <person name="Courty P.E."/>
            <person name="Kohler A."/>
            <person name="Kuo A."/>
            <person name="LaButti K."/>
            <person name="Pangilinan J."/>
            <person name="Lipzen A."/>
            <person name="Riley R."/>
            <person name="Andreopoulos W."/>
            <person name="He G."/>
            <person name="Johnson J."/>
            <person name="Nolan M."/>
            <person name="Tritt A."/>
            <person name="Barry K.W."/>
            <person name="Grigoriev I.V."/>
            <person name="Nagy L.G."/>
            <person name="Hibbett D."/>
            <person name="Henrissat B."/>
            <person name="Matheny P.B."/>
            <person name="Labbe J."/>
            <person name="Martin F.M."/>
        </authorList>
    </citation>
    <scope>NUCLEOTIDE SEQUENCE</scope>
    <source>
        <strain evidence="4">BPL690</strain>
    </source>
</reference>
<comment type="caution">
    <text evidence="4">The sequence shown here is derived from an EMBL/GenBank/DDBJ whole genome shotgun (WGS) entry which is preliminary data.</text>
</comment>
<dbReference type="Proteomes" id="UP001203297">
    <property type="component" value="Unassembled WGS sequence"/>
</dbReference>
<dbReference type="PANTHER" id="PTHR40465:SF1">
    <property type="entry name" value="DUF6534 DOMAIN-CONTAINING PROTEIN"/>
    <property type="match status" value="1"/>
</dbReference>
<evidence type="ECO:0000313" key="5">
    <source>
        <dbReference type="Proteomes" id="UP001203297"/>
    </source>
</evidence>
<evidence type="ECO:0000259" key="3">
    <source>
        <dbReference type="Pfam" id="PF20152"/>
    </source>
</evidence>
<accession>A0AAD4QLU6</accession>
<feature type="transmembrane region" description="Helical" evidence="2">
    <location>
        <begin position="175"/>
        <end position="193"/>
    </location>
</feature>
<dbReference type="EMBL" id="WTXG01000036">
    <property type="protein sequence ID" value="KAI0297483.1"/>
    <property type="molecule type" value="Genomic_DNA"/>
</dbReference>
<feature type="region of interest" description="Disordered" evidence="1">
    <location>
        <begin position="247"/>
        <end position="269"/>
    </location>
</feature>
<keyword evidence="2" id="KW-0812">Transmembrane</keyword>
<proteinExistence type="predicted"/>
<keyword evidence="5" id="KW-1185">Reference proteome</keyword>
<dbReference type="PANTHER" id="PTHR40465">
    <property type="entry name" value="CHROMOSOME 1, WHOLE GENOME SHOTGUN SEQUENCE"/>
    <property type="match status" value="1"/>
</dbReference>
<evidence type="ECO:0000256" key="1">
    <source>
        <dbReference type="SAM" id="MobiDB-lite"/>
    </source>
</evidence>
<feature type="transmembrane region" description="Helical" evidence="2">
    <location>
        <begin position="45"/>
        <end position="65"/>
    </location>
</feature>